<dbReference type="Proteomes" id="UP000515158">
    <property type="component" value="Unplaced"/>
</dbReference>
<proteinExistence type="predicted"/>
<evidence type="ECO:0000313" key="3">
    <source>
        <dbReference type="RefSeq" id="XP_034253849.1"/>
    </source>
</evidence>
<dbReference type="RefSeq" id="XP_034253849.1">
    <property type="nucleotide sequence ID" value="XM_034397958.1"/>
</dbReference>
<accession>A0A6P9A992</accession>
<name>A0A6P9A992_THRPL</name>
<organism evidence="3">
    <name type="scientific">Thrips palmi</name>
    <name type="common">Melon thrips</name>
    <dbReference type="NCBI Taxonomy" id="161013"/>
    <lineage>
        <taxon>Eukaryota</taxon>
        <taxon>Metazoa</taxon>
        <taxon>Ecdysozoa</taxon>
        <taxon>Arthropoda</taxon>
        <taxon>Hexapoda</taxon>
        <taxon>Insecta</taxon>
        <taxon>Pterygota</taxon>
        <taxon>Neoptera</taxon>
        <taxon>Paraneoptera</taxon>
        <taxon>Thysanoptera</taxon>
        <taxon>Terebrantia</taxon>
        <taxon>Thripoidea</taxon>
        <taxon>Thripidae</taxon>
        <taxon>Thrips</taxon>
    </lineage>
</organism>
<keyword evidence="1" id="KW-0732">Signal</keyword>
<dbReference type="OrthoDB" id="10368478at2759"/>
<feature type="signal peptide" evidence="1">
    <location>
        <begin position="1"/>
        <end position="30"/>
    </location>
</feature>
<sequence length="195" mass="21830">MPQSRSRALRPLRPLRALPLLLVLLLGAACQDLNDEYRRVVLVEKHAFLRGRSVDISLIEAPGIQKLLAIVCRDSTMALCKGFSLDGKGVHPMMREPLSYNPDDVFEAFFGGPFKSRLFGPDSSGKVLKNYFTLSHLEDGSFEFDYEYKQEDGKQKSTIKTRPRDKDVEFTYLFIGAEVRIGVSDPVGSVTSKLG</sequence>
<feature type="chain" id="PRO_5027642990" evidence="1">
    <location>
        <begin position="31"/>
        <end position="195"/>
    </location>
</feature>
<dbReference type="KEGG" id="tpal:117652819"/>
<gene>
    <name evidence="3" type="primary">LOC117652819</name>
</gene>
<dbReference type="AlphaFoldDB" id="A0A6P9A992"/>
<keyword evidence="2" id="KW-1185">Reference proteome</keyword>
<evidence type="ECO:0000313" key="2">
    <source>
        <dbReference type="Proteomes" id="UP000515158"/>
    </source>
</evidence>
<dbReference type="InParanoid" id="A0A6P9A992"/>
<dbReference type="PROSITE" id="PS51257">
    <property type="entry name" value="PROKAR_LIPOPROTEIN"/>
    <property type="match status" value="1"/>
</dbReference>
<dbReference type="GeneID" id="117652819"/>
<evidence type="ECO:0000256" key="1">
    <source>
        <dbReference type="SAM" id="SignalP"/>
    </source>
</evidence>
<reference evidence="3" key="1">
    <citation type="submission" date="2025-08" db="UniProtKB">
        <authorList>
            <consortium name="RefSeq"/>
        </authorList>
    </citation>
    <scope>IDENTIFICATION</scope>
    <source>
        <tissue evidence="3">Total insect</tissue>
    </source>
</reference>
<protein>
    <submittedName>
        <fullName evidence="3">Uncharacterized protein LOC117652819 isoform X1</fullName>
    </submittedName>
</protein>